<evidence type="ECO:0000256" key="2">
    <source>
        <dbReference type="ARBA" id="ARBA00022692"/>
    </source>
</evidence>
<keyword evidence="2 6" id="KW-0812">Transmembrane</keyword>
<feature type="transmembrane region" description="Helical" evidence="7">
    <location>
        <begin position="82"/>
        <end position="104"/>
    </location>
</feature>
<dbReference type="InterPro" id="IPR023494">
    <property type="entry name" value="Cyt_c_bgen_Ccs1/CcsB/ResB"/>
</dbReference>
<dbReference type="PANTHER" id="PTHR31566">
    <property type="entry name" value="CYTOCHROME C BIOGENESIS PROTEIN CCS1, CHLOROPLASTIC"/>
    <property type="match status" value="1"/>
</dbReference>
<dbReference type="HAMAP" id="MF_01392">
    <property type="entry name" value="CytC_Ccs1"/>
    <property type="match status" value="1"/>
</dbReference>
<dbReference type="RefSeq" id="YP_009313408.1">
    <property type="nucleotide sequence ID" value="NC_031657.1"/>
</dbReference>
<evidence type="ECO:0000256" key="1">
    <source>
        <dbReference type="ARBA" id="ARBA00004141"/>
    </source>
</evidence>
<evidence type="ECO:0000313" key="9">
    <source>
        <dbReference type="EMBL" id="SCW21662.1"/>
    </source>
</evidence>
<comment type="function">
    <text evidence="6">Required during biogenesis of c-type cytochromes (cytochrome c6 and cytochrome f) at the step of heme attachment.</text>
</comment>
<dbReference type="AlphaFoldDB" id="A0A1G4NSK3"/>
<dbReference type="PANTHER" id="PTHR31566:SF0">
    <property type="entry name" value="CYTOCHROME C BIOGENESIS PROTEIN CCS1, CHLOROPLASTIC"/>
    <property type="match status" value="1"/>
</dbReference>
<name>A0A1G4NSK3_9FLOR</name>
<dbReference type="InterPro" id="IPR007816">
    <property type="entry name" value="ResB-like_domain"/>
</dbReference>
<organism evidence="9">
    <name type="scientific">Galaxaura rugosa</name>
    <dbReference type="NCBI Taxonomy" id="268570"/>
    <lineage>
        <taxon>Eukaryota</taxon>
        <taxon>Rhodophyta</taxon>
        <taxon>Florideophyceae</taxon>
        <taxon>Nemaliophycidae</taxon>
        <taxon>Nemaliales</taxon>
        <taxon>Galaxauraceae</taxon>
        <taxon>Galaxaura</taxon>
    </lineage>
</organism>
<comment type="similarity">
    <text evidence="6">Belongs to the Ccs1/CcsB family.</text>
</comment>
<feature type="domain" description="ResB-like" evidence="8">
    <location>
        <begin position="18"/>
        <end position="297"/>
    </location>
</feature>
<dbReference type="EMBL" id="LT622865">
    <property type="protein sequence ID" value="SCW21662.1"/>
    <property type="molecule type" value="Genomic_DNA"/>
</dbReference>
<dbReference type="GO" id="GO:0017004">
    <property type="term" value="P:cytochrome complex assembly"/>
    <property type="evidence" value="ECO:0007669"/>
    <property type="project" value="UniProtKB-UniRule"/>
</dbReference>
<dbReference type="GeneID" id="29998929"/>
<accession>A0A1G4NSK3</accession>
<comment type="subunit">
    <text evidence="6">May interact with CcsA.</text>
</comment>
<keyword evidence="4 6" id="KW-1133">Transmembrane helix</keyword>
<reference evidence="9" key="2">
    <citation type="submission" date="2016-10" db="EMBL/GenBank/DDBJ databases">
        <authorList>
            <person name="de Groot N.N."/>
        </authorList>
    </citation>
    <scope>NUCLEOTIDE SEQUENCE</scope>
    <source>
        <strain evidence="9">JFC0074</strain>
    </source>
</reference>
<keyword evidence="3 6" id="KW-0201">Cytochrome c-type biogenesis</keyword>
<geneLocation type="chloroplast" evidence="9"/>
<keyword evidence="6" id="KW-0793">Thylakoid</keyword>
<evidence type="ECO:0000256" key="3">
    <source>
        <dbReference type="ARBA" id="ARBA00022748"/>
    </source>
</evidence>
<proteinExistence type="inferred from homology"/>
<reference evidence="9" key="1">
    <citation type="submission" date="2016-10" db="EMBL/GenBank/DDBJ databases">
        <title>Chloroplast genomes as a tool to resolve red algal phylogenies: a case study in the Nemaliales.</title>
        <authorList>
            <person name="Costa J.F."/>
            <person name="Lin S.M."/>
            <person name="Macaya E.C."/>
            <person name="Fernandez-Garcia C."/>
            <person name="Verbruggen H."/>
        </authorList>
    </citation>
    <scope>NUCLEOTIDE SEQUENCE</scope>
    <source>
        <strain evidence="9">JFC0074</strain>
    </source>
</reference>
<sequence>MVYKIFKLDLFKTLSNLTFAIILLLIIALFSVTGTIIEQNKSLEYYQIKYPISANMQQAYIPTQLNWQIIKNYQLDQIYSSLPFLTLIIIFSISLILCTFSTQLPSLKYAKRWKFRQASSKQHELYQQQYNHYITHSSIIYKLCQLKYYNFYQKQCIYSYKGLAGKIAPIFVHFSIILLLIGSLTSIFTSFYLQEMIPVGEHFNLQNTAQSGLFSKIPEELTGKVNDFSIEYYPNKSIKQFYSSVTMYNHKTDKVYKKLISVNDPMQFEGLTIYQTDWKIYGLRINIDNQIIQIPVTKLINNNQTYWGTTFIANNQRYSIILSGLNNSIMCYDKNGQFLTQLTIDEKRDIDNITIQIKSILTSTGLQIKQDGGLYIVYSSFFLLIISIIISYFSYSQLWIITNMNSINISGKTNRGHIHFEYDLLQIMIGISKSCKLIN</sequence>
<feature type="transmembrane region" description="Helical" evidence="7">
    <location>
        <begin position="375"/>
        <end position="395"/>
    </location>
</feature>
<evidence type="ECO:0000256" key="5">
    <source>
        <dbReference type="ARBA" id="ARBA00023136"/>
    </source>
</evidence>
<keyword evidence="5 6" id="KW-0472">Membrane</keyword>
<keyword evidence="9" id="KW-0150">Chloroplast</keyword>
<protein>
    <recommendedName>
        <fullName evidence="6">Cytochrome c biogenesis protein Ccs1</fullName>
    </recommendedName>
</protein>
<evidence type="ECO:0000256" key="4">
    <source>
        <dbReference type="ARBA" id="ARBA00022989"/>
    </source>
</evidence>
<keyword evidence="9" id="KW-0934">Plastid</keyword>
<evidence type="ECO:0000259" key="8">
    <source>
        <dbReference type="Pfam" id="PF05140"/>
    </source>
</evidence>
<evidence type="ECO:0000256" key="6">
    <source>
        <dbReference type="HAMAP-Rule" id="MF_01392"/>
    </source>
</evidence>
<dbReference type="Pfam" id="PF05140">
    <property type="entry name" value="ResB"/>
    <property type="match status" value="1"/>
</dbReference>
<feature type="transmembrane region" description="Helical" evidence="7">
    <location>
        <begin position="170"/>
        <end position="193"/>
    </location>
</feature>
<evidence type="ECO:0000256" key="7">
    <source>
        <dbReference type="SAM" id="Phobius"/>
    </source>
</evidence>
<feature type="transmembrane region" description="Helical" evidence="7">
    <location>
        <begin position="14"/>
        <end position="37"/>
    </location>
</feature>
<comment type="subcellular location">
    <subcellularLocation>
        <location evidence="1">Membrane</location>
        <topology evidence="1">Multi-pass membrane protein</topology>
    </subcellularLocation>
    <subcellularLocation>
        <location evidence="6">Plastid</location>
        <location evidence="6">Chloroplast thylakoid membrane</location>
        <topology evidence="6">Multi-pass membrane protein</topology>
    </subcellularLocation>
</comment>
<dbReference type="GO" id="GO:0009535">
    <property type="term" value="C:chloroplast thylakoid membrane"/>
    <property type="evidence" value="ECO:0007669"/>
    <property type="project" value="UniProtKB-SubCell"/>
</dbReference>
<gene>
    <name evidence="6 9" type="primary">ccs1</name>
    <name evidence="9" type="ORF">JFC0074_10</name>
</gene>